<dbReference type="SUPFAM" id="SSF48452">
    <property type="entry name" value="TPR-like"/>
    <property type="match status" value="2"/>
</dbReference>
<evidence type="ECO:0000313" key="5">
    <source>
        <dbReference type="Proteomes" id="UP001140560"/>
    </source>
</evidence>
<reference evidence="4" key="1">
    <citation type="submission" date="2022-10" db="EMBL/GenBank/DDBJ databases">
        <title>Tapping the CABI collections for fungal endophytes: first genome assemblies for Collariella, Neodidymelliopsis, Ascochyta clinopodiicola, Didymella pomorum, Didymosphaeria variabile, Neocosmospora piperis and Neocucurbitaria cava.</title>
        <authorList>
            <person name="Hill R."/>
        </authorList>
    </citation>
    <scope>NUCLEOTIDE SEQUENCE</scope>
    <source>
        <strain evidence="4">IMI 356814</strain>
    </source>
</reference>
<dbReference type="InterPro" id="IPR011576">
    <property type="entry name" value="Pyridox_Oxase_N"/>
</dbReference>
<dbReference type="Gene3D" id="2.30.110.10">
    <property type="entry name" value="Electron Transport, Fmn-binding Protein, Chain A"/>
    <property type="match status" value="1"/>
</dbReference>
<keyword evidence="1" id="KW-0802">TPR repeat</keyword>
<accession>A0A9W8Y563</accession>
<feature type="region of interest" description="Disordered" evidence="2">
    <location>
        <begin position="1"/>
        <end position="28"/>
    </location>
</feature>
<dbReference type="Proteomes" id="UP001140560">
    <property type="component" value="Unassembled WGS sequence"/>
</dbReference>
<dbReference type="Gene3D" id="1.25.40.10">
    <property type="entry name" value="Tetratricopeptide repeat domain"/>
    <property type="match status" value="1"/>
</dbReference>
<dbReference type="InterPro" id="IPR019734">
    <property type="entry name" value="TPR_rpt"/>
</dbReference>
<sequence length="688" mass="77138">MLHTANQTEKKIFAPTSNSDDPGHATQYTKGALDRADLLPSPTDQFNKWFLEAQNAKVYQPETVTFSTASLPSGKVSARVVYMKELDSTGFVIYSNWATSRKAADVRSNPYAALTFWWRELERQVRVEGPVERLTDEESQVYFDTRIRGSRIGAPKAQIWFDRGLTWCYAFHHEESARCFERAINEDPNCAMAYWGLAFALGPNYNKPWDLFDEEELTSTLDKINEANSKAKTKASASTELERALINAIQVRVPKGLDEDAFLACNKEYAEAMEGVYERFEDDLDIASLYADSIINLSAWNLWDLKTGEPTEGAHSLEAKAILDKALGQDGVYEHPGVLHLYIHLMEMSKTPEVALIAADHLRKLNPDAGHLVHMPSHLDILIGDYRRAIDSNADACLADEKYLAEYGGDNFYSFYRMHNYHSLVYAAMFAGQSRVALDAVSRMEASLPESLLRIESPPMADWLENFASVRIHVLVRFGRWKDLIALDMPKDQDLHCVTTAMMHYGKGVAYAASGDIEKAQKERDALKGAVERIPPSRICGDFPNRSNVVLQVGVAMLDGEVEYRKGNYDLAFKHLETAIELDDALTYAEPWPWMQPTRHAYAALLMEQGRIADAAAAHKADLGFDDTLPRARQHPNNIWALHGYHECLVKLGKEDEAAIVGQQLRIAQAVADVKVKASCYCRGAGKA</sequence>
<proteinExistence type="predicted"/>
<dbReference type="EMBL" id="JAPEUY010000011">
    <property type="protein sequence ID" value="KAJ4368254.1"/>
    <property type="molecule type" value="Genomic_DNA"/>
</dbReference>
<comment type="caution">
    <text evidence="4">The sequence shown here is derived from an EMBL/GenBank/DDBJ whole genome shotgun (WGS) entry which is preliminary data.</text>
</comment>
<name>A0A9W8Y563_9PLEO</name>
<gene>
    <name evidence="4" type="ORF">N0V83_006610</name>
</gene>
<evidence type="ECO:0000313" key="4">
    <source>
        <dbReference type="EMBL" id="KAJ4368254.1"/>
    </source>
</evidence>
<dbReference type="PROSITE" id="PS50005">
    <property type="entry name" value="TPR"/>
    <property type="match status" value="1"/>
</dbReference>
<dbReference type="InterPro" id="IPR012349">
    <property type="entry name" value="Split_barrel_FMN-bd"/>
</dbReference>
<keyword evidence="5" id="KW-1185">Reference proteome</keyword>
<evidence type="ECO:0000259" key="3">
    <source>
        <dbReference type="Pfam" id="PF01243"/>
    </source>
</evidence>
<feature type="repeat" description="TPR" evidence="1">
    <location>
        <begin position="157"/>
        <end position="190"/>
    </location>
</feature>
<dbReference type="SUPFAM" id="SSF50475">
    <property type="entry name" value="FMN-binding split barrel"/>
    <property type="match status" value="1"/>
</dbReference>
<dbReference type="PANTHER" id="PTHR45588:SF1">
    <property type="entry name" value="WW DOMAIN-CONTAINING PROTEIN"/>
    <property type="match status" value="1"/>
</dbReference>
<evidence type="ECO:0000256" key="1">
    <source>
        <dbReference type="PROSITE-ProRule" id="PRU00339"/>
    </source>
</evidence>
<dbReference type="PANTHER" id="PTHR45588">
    <property type="entry name" value="TPR DOMAIN-CONTAINING PROTEIN"/>
    <property type="match status" value="1"/>
</dbReference>
<dbReference type="Pfam" id="PF01243">
    <property type="entry name" value="PNPOx_N"/>
    <property type="match status" value="1"/>
</dbReference>
<feature type="domain" description="Pyridoxamine 5'-phosphate oxidase N-terminal" evidence="3">
    <location>
        <begin position="52"/>
        <end position="155"/>
    </location>
</feature>
<protein>
    <recommendedName>
        <fullName evidence="3">Pyridoxamine 5'-phosphate oxidase N-terminal domain-containing protein</fullName>
    </recommendedName>
</protein>
<dbReference type="AlphaFoldDB" id="A0A9W8Y563"/>
<dbReference type="InterPro" id="IPR011990">
    <property type="entry name" value="TPR-like_helical_dom_sf"/>
</dbReference>
<evidence type="ECO:0000256" key="2">
    <source>
        <dbReference type="SAM" id="MobiDB-lite"/>
    </source>
</evidence>
<organism evidence="4 5">
    <name type="scientific">Neocucurbitaria cava</name>
    <dbReference type="NCBI Taxonomy" id="798079"/>
    <lineage>
        <taxon>Eukaryota</taxon>
        <taxon>Fungi</taxon>
        <taxon>Dikarya</taxon>
        <taxon>Ascomycota</taxon>
        <taxon>Pezizomycotina</taxon>
        <taxon>Dothideomycetes</taxon>
        <taxon>Pleosporomycetidae</taxon>
        <taxon>Pleosporales</taxon>
        <taxon>Pleosporineae</taxon>
        <taxon>Cucurbitariaceae</taxon>
        <taxon>Neocucurbitaria</taxon>
    </lineage>
</organism>
<dbReference type="OrthoDB" id="414774at2759"/>
<dbReference type="SMART" id="SM00028">
    <property type="entry name" value="TPR"/>
    <property type="match status" value="2"/>
</dbReference>